<keyword evidence="2" id="KW-1185">Reference proteome</keyword>
<accession>A0ACC2GY88</accession>
<evidence type="ECO:0000313" key="2">
    <source>
        <dbReference type="Proteomes" id="UP001157502"/>
    </source>
</evidence>
<name>A0ACC2GY88_DALPE</name>
<proteinExistence type="predicted"/>
<dbReference type="Proteomes" id="UP001157502">
    <property type="component" value="Chromosome 8"/>
</dbReference>
<evidence type="ECO:0000313" key="1">
    <source>
        <dbReference type="EMBL" id="KAJ8008472.1"/>
    </source>
</evidence>
<protein>
    <submittedName>
        <fullName evidence="1">Uncharacterized protein</fullName>
    </submittedName>
</protein>
<sequence length="103" mass="11038">MTARDPTADRVCCCRTLLAPANNPSLESVMMPRALSQCPTFDCSRISSRLKEGSLWGSSVLFWTRCAAVLGSLQPVTGHALSRSGPHFEAHSPDHPGKDVSGL</sequence>
<gene>
    <name evidence="1" type="ORF">DPEC_G00105170</name>
</gene>
<dbReference type="EMBL" id="CM055735">
    <property type="protein sequence ID" value="KAJ8008472.1"/>
    <property type="molecule type" value="Genomic_DNA"/>
</dbReference>
<comment type="caution">
    <text evidence="1">The sequence shown here is derived from an EMBL/GenBank/DDBJ whole genome shotgun (WGS) entry which is preliminary data.</text>
</comment>
<reference evidence="1" key="1">
    <citation type="submission" date="2021-05" db="EMBL/GenBank/DDBJ databases">
        <authorList>
            <person name="Pan Q."/>
            <person name="Jouanno E."/>
            <person name="Zahm M."/>
            <person name="Klopp C."/>
            <person name="Cabau C."/>
            <person name="Louis A."/>
            <person name="Berthelot C."/>
            <person name="Parey E."/>
            <person name="Roest Crollius H."/>
            <person name="Montfort J."/>
            <person name="Robinson-Rechavi M."/>
            <person name="Bouchez O."/>
            <person name="Lampietro C."/>
            <person name="Lopez Roques C."/>
            <person name="Donnadieu C."/>
            <person name="Postlethwait J."/>
            <person name="Bobe J."/>
            <person name="Dillon D."/>
            <person name="Chandos A."/>
            <person name="von Hippel F."/>
            <person name="Guiguen Y."/>
        </authorList>
    </citation>
    <scope>NUCLEOTIDE SEQUENCE</scope>
    <source>
        <strain evidence="1">YG-Jan2019</strain>
    </source>
</reference>
<organism evidence="1 2">
    <name type="scientific">Dallia pectoralis</name>
    <name type="common">Alaska blackfish</name>
    <dbReference type="NCBI Taxonomy" id="75939"/>
    <lineage>
        <taxon>Eukaryota</taxon>
        <taxon>Metazoa</taxon>
        <taxon>Chordata</taxon>
        <taxon>Craniata</taxon>
        <taxon>Vertebrata</taxon>
        <taxon>Euteleostomi</taxon>
        <taxon>Actinopterygii</taxon>
        <taxon>Neopterygii</taxon>
        <taxon>Teleostei</taxon>
        <taxon>Protacanthopterygii</taxon>
        <taxon>Esociformes</taxon>
        <taxon>Umbridae</taxon>
        <taxon>Dallia</taxon>
    </lineage>
</organism>